<feature type="region of interest" description="Disordered" evidence="8">
    <location>
        <begin position="1"/>
        <end position="30"/>
    </location>
</feature>
<evidence type="ECO:0000256" key="5">
    <source>
        <dbReference type="ARBA" id="ARBA00022989"/>
    </source>
</evidence>
<organism evidence="10 11">
    <name type="scientific">Beutenbergia cavernae (strain ATCC BAA-8 / DSM 12333 / CCUG 43141 / JCM 11478 / NBRC 16432 / NCIMB 13614 / HKI 0122)</name>
    <dbReference type="NCBI Taxonomy" id="471853"/>
    <lineage>
        <taxon>Bacteria</taxon>
        <taxon>Bacillati</taxon>
        <taxon>Actinomycetota</taxon>
        <taxon>Actinomycetes</taxon>
        <taxon>Micrococcales</taxon>
        <taxon>Beutenbergiaceae</taxon>
        <taxon>Beutenbergia</taxon>
    </lineage>
</organism>
<dbReference type="InterPro" id="IPR051393">
    <property type="entry name" value="ABC_transporter_permease"/>
</dbReference>
<feature type="transmembrane region" description="Helical" evidence="7">
    <location>
        <begin position="290"/>
        <end position="310"/>
    </location>
</feature>
<feature type="transmembrane region" description="Helical" evidence="7">
    <location>
        <begin position="40"/>
        <end position="65"/>
    </location>
</feature>
<dbReference type="Pfam" id="PF00528">
    <property type="entry name" value="BPD_transp_1"/>
    <property type="match status" value="1"/>
</dbReference>
<dbReference type="OrthoDB" id="9805974at2"/>
<feature type="domain" description="ABC transmembrane type-1" evidence="9">
    <location>
        <begin position="95"/>
        <end position="306"/>
    </location>
</feature>
<evidence type="ECO:0000256" key="1">
    <source>
        <dbReference type="ARBA" id="ARBA00004651"/>
    </source>
</evidence>
<keyword evidence="6 7" id="KW-0472">Membrane</keyword>
<dbReference type="SUPFAM" id="SSF160964">
    <property type="entry name" value="MalF N-terminal region-like"/>
    <property type="match status" value="1"/>
</dbReference>
<dbReference type="STRING" id="471853.Bcav_0311"/>
<keyword evidence="4 7" id="KW-0812">Transmembrane</keyword>
<dbReference type="GO" id="GO:0055085">
    <property type="term" value="P:transmembrane transport"/>
    <property type="evidence" value="ECO:0007669"/>
    <property type="project" value="InterPro"/>
</dbReference>
<keyword evidence="5 7" id="KW-1133">Transmembrane helix</keyword>
<dbReference type="PROSITE" id="PS50928">
    <property type="entry name" value="ABC_TM1"/>
    <property type="match status" value="1"/>
</dbReference>
<evidence type="ECO:0000256" key="7">
    <source>
        <dbReference type="RuleBase" id="RU363032"/>
    </source>
</evidence>
<dbReference type="PANTHER" id="PTHR30193">
    <property type="entry name" value="ABC TRANSPORTER PERMEASE PROTEIN"/>
    <property type="match status" value="1"/>
</dbReference>
<feature type="compositionally biased region" description="Low complexity" evidence="8">
    <location>
        <begin position="1"/>
        <end position="15"/>
    </location>
</feature>
<evidence type="ECO:0000313" key="11">
    <source>
        <dbReference type="Proteomes" id="UP000007962"/>
    </source>
</evidence>
<feature type="transmembrane region" description="Helical" evidence="7">
    <location>
        <begin position="180"/>
        <end position="201"/>
    </location>
</feature>
<sequence>MSTSAPARASSDASAVEQRTGATGNRPSAHARREARTGWLWVQSWLVGFLLFTLFPLAFSLYLAFTEWNGRGAPRWIGLQNFSTLAVDPLFWQSVKVTAVFSVLYLPLSLVIGFGMAMLMNQRLRGVRVFRTIYYLPSVLSGVAVAVLWQFVFNRDYGLANWLLSLVGVGPVNWLQDSSWVIPALVIMQLWGVGSSIIIYLGGLQGIPTELYEVASMDGAGFWRTLTSVTLPMMSPVIFFQVVLGIISTLQIFTQAYIMTGGGPNYGSYFLSLNIFNQAFTNLRLGYSSAIAWVLFLMILAITLVIFRTSKYWVHDPNRRD</sequence>
<dbReference type="eggNOG" id="COG1175">
    <property type="taxonomic scope" value="Bacteria"/>
</dbReference>
<evidence type="ECO:0000313" key="10">
    <source>
        <dbReference type="EMBL" id="ACQ78575.1"/>
    </source>
</evidence>
<evidence type="ECO:0000256" key="4">
    <source>
        <dbReference type="ARBA" id="ARBA00022692"/>
    </source>
</evidence>
<proteinExistence type="inferred from homology"/>
<evidence type="ECO:0000259" key="9">
    <source>
        <dbReference type="PROSITE" id="PS50928"/>
    </source>
</evidence>
<comment type="subcellular location">
    <subcellularLocation>
        <location evidence="1 7">Cell membrane</location>
        <topology evidence="1 7">Multi-pass membrane protein</topology>
    </subcellularLocation>
</comment>
<dbReference type="AlphaFoldDB" id="C5BWB7"/>
<keyword evidence="2 7" id="KW-0813">Transport</keyword>
<dbReference type="PANTHER" id="PTHR30193:SF1">
    <property type="entry name" value="ABC TRANSPORTER PERMEASE PROTEIN YESP-RELATED"/>
    <property type="match status" value="1"/>
</dbReference>
<evidence type="ECO:0000256" key="3">
    <source>
        <dbReference type="ARBA" id="ARBA00022475"/>
    </source>
</evidence>
<feature type="transmembrane region" description="Helical" evidence="7">
    <location>
        <begin position="132"/>
        <end position="152"/>
    </location>
</feature>
<dbReference type="Gene3D" id="1.10.3720.10">
    <property type="entry name" value="MetI-like"/>
    <property type="match status" value="1"/>
</dbReference>
<comment type="similarity">
    <text evidence="7">Belongs to the binding-protein-dependent transport system permease family.</text>
</comment>
<dbReference type="RefSeq" id="WP_012725355.1">
    <property type="nucleotide sequence ID" value="NC_012669.1"/>
</dbReference>
<keyword evidence="11" id="KW-1185">Reference proteome</keyword>
<dbReference type="Proteomes" id="UP000007962">
    <property type="component" value="Chromosome"/>
</dbReference>
<dbReference type="SUPFAM" id="SSF161098">
    <property type="entry name" value="MetI-like"/>
    <property type="match status" value="1"/>
</dbReference>
<evidence type="ECO:0000256" key="8">
    <source>
        <dbReference type="SAM" id="MobiDB-lite"/>
    </source>
</evidence>
<reference evidence="10 11" key="1">
    <citation type="journal article" date="2009" name="Stand. Genomic Sci.">
        <title>Complete genome sequence of Beutenbergia cavernae type strain (HKI 0122).</title>
        <authorList>
            <person name="Land M."/>
            <person name="Pukall R."/>
            <person name="Abt B."/>
            <person name="Goker M."/>
            <person name="Rohde M."/>
            <person name="Glavina Del Rio T."/>
            <person name="Tice H."/>
            <person name="Copeland A."/>
            <person name="Cheng J.F."/>
            <person name="Lucas S."/>
            <person name="Chen F."/>
            <person name="Nolan M."/>
            <person name="Bruce D."/>
            <person name="Goodwin L."/>
            <person name="Pitluck S."/>
            <person name="Ivanova N."/>
            <person name="Mavromatis K."/>
            <person name="Ovchinnikova G."/>
            <person name="Pati A."/>
            <person name="Chen A."/>
            <person name="Palaniappan K."/>
            <person name="Hauser L."/>
            <person name="Chang Y.J."/>
            <person name="Jefferies C.C."/>
            <person name="Saunders E."/>
            <person name="Brettin T."/>
            <person name="Detter J.C."/>
            <person name="Han C."/>
            <person name="Chain P."/>
            <person name="Bristow J."/>
            <person name="Eisen J.A."/>
            <person name="Markowitz V."/>
            <person name="Hugenholtz P."/>
            <person name="Kyrpides N.C."/>
            <person name="Klenk H.P."/>
            <person name="Lapidus A."/>
        </authorList>
    </citation>
    <scope>NUCLEOTIDE SEQUENCE [LARGE SCALE GENOMIC DNA]</scope>
    <source>
        <strain evidence="11">ATCC BAA-8 / DSM 12333 / NBRC 16432</strain>
    </source>
</reference>
<dbReference type="InterPro" id="IPR035906">
    <property type="entry name" value="MetI-like_sf"/>
</dbReference>
<dbReference type="InterPro" id="IPR000515">
    <property type="entry name" value="MetI-like"/>
</dbReference>
<gene>
    <name evidence="10" type="ordered locus">Bcav_0311</name>
</gene>
<evidence type="ECO:0000256" key="2">
    <source>
        <dbReference type="ARBA" id="ARBA00022448"/>
    </source>
</evidence>
<protein>
    <submittedName>
        <fullName evidence="10">Binding-protein-dependent transport systems inner membrane component</fullName>
    </submittedName>
</protein>
<dbReference type="EMBL" id="CP001618">
    <property type="protein sequence ID" value="ACQ78575.1"/>
    <property type="molecule type" value="Genomic_DNA"/>
</dbReference>
<feature type="transmembrane region" description="Helical" evidence="7">
    <location>
        <begin position="237"/>
        <end position="258"/>
    </location>
</feature>
<dbReference type="HOGENOM" id="CLU_016047_0_2_11"/>
<keyword evidence="3" id="KW-1003">Cell membrane</keyword>
<dbReference type="GO" id="GO:0005886">
    <property type="term" value="C:plasma membrane"/>
    <property type="evidence" value="ECO:0007669"/>
    <property type="project" value="UniProtKB-SubCell"/>
</dbReference>
<accession>C5BWB7</accession>
<dbReference type="CDD" id="cd06261">
    <property type="entry name" value="TM_PBP2"/>
    <property type="match status" value="1"/>
</dbReference>
<dbReference type="KEGG" id="bcv:Bcav_0311"/>
<evidence type="ECO:0000256" key="6">
    <source>
        <dbReference type="ARBA" id="ARBA00023136"/>
    </source>
</evidence>
<name>C5BWB7_BEUC1</name>
<feature type="transmembrane region" description="Helical" evidence="7">
    <location>
        <begin position="99"/>
        <end position="120"/>
    </location>
</feature>